<feature type="domain" description="HTH lysR-type" evidence="5">
    <location>
        <begin position="6"/>
        <end position="63"/>
    </location>
</feature>
<dbReference type="STRING" id="1770053.SAMN05216551_11337"/>
<evidence type="ECO:0000313" key="6">
    <source>
        <dbReference type="EMBL" id="SDV50715.1"/>
    </source>
</evidence>
<accession>A0A1H2PU68</accession>
<dbReference type="InterPro" id="IPR036388">
    <property type="entry name" value="WH-like_DNA-bd_sf"/>
</dbReference>
<dbReference type="Gene3D" id="1.10.10.10">
    <property type="entry name" value="Winged helix-like DNA-binding domain superfamily/Winged helix DNA-binding domain"/>
    <property type="match status" value="1"/>
</dbReference>
<dbReference type="Proteomes" id="UP000243719">
    <property type="component" value="Unassembled WGS sequence"/>
</dbReference>
<gene>
    <name evidence="6" type="ORF">SAMN05216551_11337</name>
</gene>
<name>A0A1H2PU68_9BURK</name>
<dbReference type="FunFam" id="1.10.10.10:FF:000001">
    <property type="entry name" value="LysR family transcriptional regulator"/>
    <property type="match status" value="1"/>
</dbReference>
<evidence type="ECO:0000256" key="2">
    <source>
        <dbReference type="ARBA" id="ARBA00023015"/>
    </source>
</evidence>
<evidence type="ECO:0000256" key="3">
    <source>
        <dbReference type="ARBA" id="ARBA00023125"/>
    </source>
</evidence>
<keyword evidence="3 6" id="KW-0238">DNA-binding</keyword>
<dbReference type="EMBL" id="FNLO01000013">
    <property type="protein sequence ID" value="SDV50715.1"/>
    <property type="molecule type" value="Genomic_DNA"/>
</dbReference>
<dbReference type="PANTHER" id="PTHR30126:SF40">
    <property type="entry name" value="HTH-TYPE TRANSCRIPTIONAL REGULATOR GLTR"/>
    <property type="match status" value="1"/>
</dbReference>
<dbReference type="PROSITE" id="PS50931">
    <property type="entry name" value="HTH_LYSR"/>
    <property type="match status" value="1"/>
</dbReference>
<dbReference type="GO" id="GO:0000976">
    <property type="term" value="F:transcription cis-regulatory region binding"/>
    <property type="evidence" value="ECO:0007669"/>
    <property type="project" value="TreeGrafter"/>
</dbReference>
<evidence type="ECO:0000259" key="5">
    <source>
        <dbReference type="PROSITE" id="PS50931"/>
    </source>
</evidence>
<dbReference type="SUPFAM" id="SSF46785">
    <property type="entry name" value="Winged helix' DNA-binding domain"/>
    <property type="match status" value="1"/>
</dbReference>
<dbReference type="Pfam" id="PF03466">
    <property type="entry name" value="LysR_substrate"/>
    <property type="match status" value="1"/>
</dbReference>
<keyword evidence="7" id="KW-1185">Reference proteome</keyword>
<sequence length="329" mass="36595">MTGQYPDWELLESWVAVVETGSISEAAKRLRISQAGVSQRVKSVESLLDTVLLDRSTRPARPTAAGQRLFEHATTILQSAEQMVEGVRNVTRAKRIVVRLGCVDSFAATLGPIIIRALTGTSQQIRLWSGITPALDAQLDARQLDLAVTTTGVSSAPGIRRQKLFSEPYHVVLPREFEMEGCESLADLGRHLPLIRYSARSVIGQHVDAYLMAQSDHIERTCEFDATDPMLSLVAAGLGFAITTPLCIWQSRHFVPQVKLVPLTSFTRRGRRYEPLRRTLFLASRENELGNLPGQMHDLLRQSYQKQISRAIGQALALPPDEVYSFEGY</sequence>
<dbReference type="InterPro" id="IPR000847">
    <property type="entry name" value="LysR_HTH_N"/>
</dbReference>
<dbReference type="Pfam" id="PF00126">
    <property type="entry name" value="HTH_1"/>
    <property type="match status" value="1"/>
</dbReference>
<dbReference type="SUPFAM" id="SSF53850">
    <property type="entry name" value="Periplasmic binding protein-like II"/>
    <property type="match status" value="1"/>
</dbReference>
<dbReference type="InterPro" id="IPR036390">
    <property type="entry name" value="WH_DNA-bd_sf"/>
</dbReference>
<protein>
    <submittedName>
        <fullName evidence="6">DNA-binding transcriptional regulator, LysR family</fullName>
    </submittedName>
</protein>
<evidence type="ECO:0000256" key="4">
    <source>
        <dbReference type="ARBA" id="ARBA00023163"/>
    </source>
</evidence>
<proteinExistence type="inferred from homology"/>
<evidence type="ECO:0000313" key="7">
    <source>
        <dbReference type="Proteomes" id="UP000243719"/>
    </source>
</evidence>
<comment type="similarity">
    <text evidence="1">Belongs to the LysR transcriptional regulatory family.</text>
</comment>
<dbReference type="CDD" id="cd05466">
    <property type="entry name" value="PBP2_LTTR_substrate"/>
    <property type="match status" value="1"/>
</dbReference>
<keyword evidence="2" id="KW-0805">Transcription regulation</keyword>
<dbReference type="PANTHER" id="PTHR30126">
    <property type="entry name" value="HTH-TYPE TRANSCRIPTIONAL REGULATOR"/>
    <property type="match status" value="1"/>
</dbReference>
<dbReference type="GO" id="GO:0003700">
    <property type="term" value="F:DNA-binding transcription factor activity"/>
    <property type="evidence" value="ECO:0007669"/>
    <property type="project" value="InterPro"/>
</dbReference>
<dbReference type="RefSeq" id="WP_328586145.1">
    <property type="nucleotide sequence ID" value="NZ_FNLO01000013.1"/>
</dbReference>
<dbReference type="InterPro" id="IPR005119">
    <property type="entry name" value="LysR_subst-bd"/>
</dbReference>
<keyword evidence="4" id="KW-0804">Transcription</keyword>
<organism evidence="6 7">
    <name type="scientific">Chitinasiproducens palmae</name>
    <dbReference type="NCBI Taxonomy" id="1770053"/>
    <lineage>
        <taxon>Bacteria</taxon>
        <taxon>Pseudomonadati</taxon>
        <taxon>Pseudomonadota</taxon>
        <taxon>Betaproteobacteria</taxon>
        <taxon>Burkholderiales</taxon>
        <taxon>Burkholderiaceae</taxon>
        <taxon>Chitinasiproducens</taxon>
    </lineage>
</organism>
<dbReference type="AlphaFoldDB" id="A0A1H2PU68"/>
<reference evidence="7" key="1">
    <citation type="submission" date="2016-09" db="EMBL/GenBank/DDBJ databases">
        <authorList>
            <person name="Varghese N."/>
            <person name="Submissions S."/>
        </authorList>
    </citation>
    <scope>NUCLEOTIDE SEQUENCE [LARGE SCALE GENOMIC DNA]</scope>
    <source>
        <strain evidence="7">JS23</strain>
    </source>
</reference>
<dbReference type="Gene3D" id="3.40.190.10">
    <property type="entry name" value="Periplasmic binding protein-like II"/>
    <property type="match status" value="2"/>
</dbReference>
<evidence type="ECO:0000256" key="1">
    <source>
        <dbReference type="ARBA" id="ARBA00009437"/>
    </source>
</evidence>